<keyword evidence="9" id="KW-1185">Reference proteome</keyword>
<feature type="domain" description="Subtilisin-like protease fibronectin type-III" evidence="8">
    <location>
        <begin position="149"/>
        <end position="253"/>
    </location>
</feature>
<evidence type="ECO:0000259" key="7">
    <source>
        <dbReference type="Pfam" id="PF00082"/>
    </source>
</evidence>
<dbReference type="Gene3D" id="2.60.40.2310">
    <property type="match status" value="1"/>
</dbReference>
<reference evidence="9" key="1">
    <citation type="journal article" date="2020" name="Nat. Genet.">
        <title>Genomic diversifications of five Gossypium allopolyploid species and their impact on cotton improvement.</title>
        <authorList>
            <person name="Chen Z.J."/>
            <person name="Sreedasyam A."/>
            <person name="Ando A."/>
            <person name="Song Q."/>
            <person name="De Santiago L.M."/>
            <person name="Hulse-Kemp A.M."/>
            <person name="Ding M."/>
            <person name="Ye W."/>
            <person name="Kirkbride R.C."/>
            <person name="Jenkins J."/>
            <person name="Plott C."/>
            <person name="Lovell J."/>
            <person name="Lin Y.M."/>
            <person name="Vaughn R."/>
            <person name="Liu B."/>
            <person name="Simpson S."/>
            <person name="Scheffler B.E."/>
            <person name="Wen L."/>
            <person name="Saski C.A."/>
            <person name="Grover C.E."/>
            <person name="Hu G."/>
            <person name="Conover J.L."/>
            <person name="Carlson J.W."/>
            <person name="Shu S."/>
            <person name="Boston L.B."/>
            <person name="Williams M."/>
            <person name="Peterson D.G."/>
            <person name="McGee K."/>
            <person name="Jones D.C."/>
            <person name="Wendel J.F."/>
            <person name="Stelly D.M."/>
            <person name="Grimwood J."/>
            <person name="Schmutz J."/>
        </authorList>
    </citation>
    <scope>NUCLEOTIDE SEQUENCE [LARGE SCALE GENOMIC DNA]</scope>
    <source>
        <strain evidence="9">cv. TM-1</strain>
    </source>
</reference>
<dbReference type="Gene3D" id="3.40.50.200">
    <property type="entry name" value="Peptidase S8/S53 domain"/>
    <property type="match status" value="1"/>
</dbReference>
<name>A0ABM3A5F2_GOSHI</name>
<dbReference type="SUPFAM" id="SSF52743">
    <property type="entry name" value="Subtilisin-like"/>
    <property type="match status" value="1"/>
</dbReference>
<dbReference type="InterPro" id="IPR041469">
    <property type="entry name" value="Subtilisin-like_FN3"/>
</dbReference>
<evidence type="ECO:0000256" key="3">
    <source>
        <dbReference type="ARBA" id="ARBA00022729"/>
    </source>
</evidence>
<protein>
    <submittedName>
        <fullName evidence="10">Subtilisin-like protease SBT3</fullName>
    </submittedName>
</protein>
<dbReference type="InterPro" id="IPR045051">
    <property type="entry name" value="SBT"/>
</dbReference>
<keyword evidence="5" id="KW-0720">Serine protease</keyword>
<dbReference type="GeneID" id="107902655"/>
<dbReference type="Pfam" id="PF00082">
    <property type="entry name" value="Peptidase_S8"/>
    <property type="match status" value="1"/>
</dbReference>
<feature type="domain" description="Peptidase S8/S53" evidence="7">
    <location>
        <begin position="19"/>
        <end position="74"/>
    </location>
</feature>
<evidence type="ECO:0000256" key="1">
    <source>
        <dbReference type="ARBA" id="ARBA00011073"/>
    </source>
</evidence>
<evidence type="ECO:0000256" key="6">
    <source>
        <dbReference type="PROSITE-ProRule" id="PRU01240"/>
    </source>
</evidence>
<comment type="caution">
    <text evidence="6">Lacks conserved residue(s) required for the propagation of feature annotation.</text>
</comment>
<dbReference type="InterPro" id="IPR000209">
    <property type="entry name" value="Peptidase_S8/S53_dom"/>
</dbReference>
<dbReference type="PANTHER" id="PTHR10795">
    <property type="entry name" value="PROPROTEIN CONVERTASE SUBTILISIN/KEXIN"/>
    <property type="match status" value="1"/>
</dbReference>
<dbReference type="InterPro" id="IPR036852">
    <property type="entry name" value="Peptidase_S8/S53_dom_sf"/>
</dbReference>
<dbReference type="Proteomes" id="UP000818029">
    <property type="component" value="Chromosome D05"/>
</dbReference>
<keyword evidence="4" id="KW-0378">Hydrolase</keyword>
<evidence type="ECO:0000259" key="8">
    <source>
        <dbReference type="Pfam" id="PF17766"/>
    </source>
</evidence>
<proteinExistence type="inferred from homology"/>
<comment type="similarity">
    <text evidence="1 6">Belongs to the peptidase S8 family.</text>
</comment>
<evidence type="ECO:0000313" key="9">
    <source>
        <dbReference type="Proteomes" id="UP000818029"/>
    </source>
</evidence>
<sequence length="261" mass="28166">MASGDLVLAAWPPNVGVARLNEDLVFSNFNLISGTSMACPHVSGVAALLKATYPEWSLAAIRSALMSTSNTIDNTESPIKGTGANLRPARPLAMGAGHINPNKALDPGLMYDVTVEDYLNLLCALKFTAQQIKIITKSSPNNCSNPSLDLNYLSFIAYFNDKNAKSSSRTVKEFQRTMTHVGEGSSTYIATVTPIKGVKVTVEPDKLVFMAKNEKKIFKLSIERPSQTAEAVSFGHLTWEVIGGKHVVKSPIVATSYSLET</sequence>
<evidence type="ECO:0000313" key="10">
    <source>
        <dbReference type="RefSeq" id="XP_040950086.1"/>
    </source>
</evidence>
<dbReference type="Pfam" id="PF17766">
    <property type="entry name" value="fn3_6"/>
    <property type="match status" value="1"/>
</dbReference>
<dbReference type="RefSeq" id="XP_040950086.1">
    <property type="nucleotide sequence ID" value="XM_041094152.1"/>
</dbReference>
<dbReference type="PROSITE" id="PS51892">
    <property type="entry name" value="SUBTILASE"/>
    <property type="match status" value="1"/>
</dbReference>
<evidence type="ECO:0000256" key="2">
    <source>
        <dbReference type="ARBA" id="ARBA00022670"/>
    </source>
</evidence>
<gene>
    <name evidence="10" type="primary">LOC107902655</name>
</gene>
<dbReference type="PROSITE" id="PS00138">
    <property type="entry name" value="SUBTILASE_SER"/>
    <property type="match status" value="1"/>
</dbReference>
<evidence type="ECO:0000256" key="5">
    <source>
        <dbReference type="ARBA" id="ARBA00022825"/>
    </source>
</evidence>
<dbReference type="InterPro" id="IPR023828">
    <property type="entry name" value="Peptidase_S8_Ser-AS"/>
</dbReference>
<keyword evidence="2" id="KW-0645">Protease</keyword>
<keyword evidence="3" id="KW-0732">Signal</keyword>
<accession>A0ABM3A5F2</accession>
<organism evidence="9 10">
    <name type="scientific">Gossypium hirsutum</name>
    <name type="common">Upland cotton</name>
    <name type="synonym">Gossypium mexicanum</name>
    <dbReference type="NCBI Taxonomy" id="3635"/>
    <lineage>
        <taxon>Eukaryota</taxon>
        <taxon>Viridiplantae</taxon>
        <taxon>Streptophyta</taxon>
        <taxon>Embryophyta</taxon>
        <taxon>Tracheophyta</taxon>
        <taxon>Spermatophyta</taxon>
        <taxon>Magnoliopsida</taxon>
        <taxon>eudicotyledons</taxon>
        <taxon>Gunneridae</taxon>
        <taxon>Pentapetalae</taxon>
        <taxon>rosids</taxon>
        <taxon>malvids</taxon>
        <taxon>Malvales</taxon>
        <taxon>Malvaceae</taxon>
        <taxon>Malvoideae</taxon>
        <taxon>Gossypium</taxon>
    </lineage>
</organism>
<evidence type="ECO:0000256" key="4">
    <source>
        <dbReference type="ARBA" id="ARBA00022801"/>
    </source>
</evidence>
<reference evidence="10" key="2">
    <citation type="submission" date="2025-08" db="UniProtKB">
        <authorList>
            <consortium name="RefSeq"/>
        </authorList>
    </citation>
    <scope>IDENTIFICATION</scope>
</reference>